<protein>
    <recommendedName>
        <fullName evidence="1">Ricin B lectin domain-containing protein</fullName>
    </recommendedName>
</protein>
<dbReference type="RefSeq" id="WP_203735819.1">
    <property type="nucleotide sequence ID" value="NZ_BAAATX010000067.1"/>
</dbReference>
<organism evidence="2 3">
    <name type="scientific">Paractinoplanes durhamensis</name>
    <dbReference type="NCBI Taxonomy" id="113563"/>
    <lineage>
        <taxon>Bacteria</taxon>
        <taxon>Bacillati</taxon>
        <taxon>Actinomycetota</taxon>
        <taxon>Actinomycetes</taxon>
        <taxon>Micromonosporales</taxon>
        <taxon>Micromonosporaceae</taxon>
        <taxon>Paractinoplanes</taxon>
    </lineage>
</organism>
<gene>
    <name evidence="2" type="ORF">Adu01nite_93360</name>
</gene>
<proteinExistence type="predicted"/>
<evidence type="ECO:0000259" key="1">
    <source>
        <dbReference type="SMART" id="SM00458"/>
    </source>
</evidence>
<dbReference type="SMART" id="SM00458">
    <property type="entry name" value="RICIN"/>
    <property type="match status" value="2"/>
</dbReference>
<name>A0ABQ3ZDZ3_9ACTN</name>
<reference evidence="2 3" key="1">
    <citation type="submission" date="2021-01" db="EMBL/GenBank/DDBJ databases">
        <title>Whole genome shotgun sequence of Actinoplanes durhamensis NBRC 14914.</title>
        <authorList>
            <person name="Komaki H."/>
            <person name="Tamura T."/>
        </authorList>
    </citation>
    <scope>NUCLEOTIDE SEQUENCE [LARGE SCALE GENOMIC DNA]</scope>
    <source>
        <strain evidence="2 3">NBRC 14914</strain>
    </source>
</reference>
<dbReference type="PROSITE" id="PS50231">
    <property type="entry name" value="RICIN_B_LECTIN"/>
    <property type="match status" value="2"/>
</dbReference>
<dbReference type="InterPro" id="IPR035992">
    <property type="entry name" value="Ricin_B-like_lectins"/>
</dbReference>
<evidence type="ECO:0000313" key="3">
    <source>
        <dbReference type="Proteomes" id="UP000637628"/>
    </source>
</evidence>
<dbReference type="SUPFAM" id="SSF50370">
    <property type="entry name" value="Ricin B-like lectins"/>
    <property type="match status" value="2"/>
</dbReference>
<dbReference type="InterPro" id="IPR000772">
    <property type="entry name" value="Ricin_B_lectin"/>
</dbReference>
<accession>A0ABQ3ZDZ3</accession>
<evidence type="ECO:0000313" key="2">
    <source>
        <dbReference type="EMBL" id="GIE07986.1"/>
    </source>
</evidence>
<feature type="domain" description="Ricin B lectin" evidence="1">
    <location>
        <begin position="343"/>
        <end position="510"/>
    </location>
</feature>
<sequence>MIKIAPAGDRGSLPMALLLTLVGMTLSATLANLVLTTVQTSSFSVRRGLELHAAQAGLEVARGQVRGAVKPGTVIDADGDYAGFSGMLPCGPLVGFVDAAKTLRYSVTIAYYQTDPQDMTAADLVSKKVTCTGGPYGPAKVPAFALFTSTGTVVGKTASRTLSGTYIVHTSNANISGGLIHIYRASGSSVTDLCIDAGSGDPAVGYKVTMQPCSAGKVSQSWAYSDTLQIQLVSSQTPDHAQGTCLDSLATHAAGNPVYMGLCETSYNAIYRQSWSFNDSANLMGSKVDGSDIDSYCFNVTAAATVGAGITLQTNCNKSYDNVQTFSADANVGAGAASSATGKAIGQLINYNQFGRCLDDTSKNINATNMIAWPCKQNPNPNKVSWNQRYTPKDALPTGTSGTAANKITTVIRTSTTLASPWYCIQSPLATSVGSYVTTKSCVDGQANQKWTIYGRTEQYATSYTIVDNAGYCLQPRDPADGDLFQTVNSISKIYVAACDGSTLQKWNANKNVVDALALKDLSEK</sequence>
<dbReference type="Gene3D" id="2.80.10.50">
    <property type="match status" value="3"/>
</dbReference>
<comment type="caution">
    <text evidence="2">The sequence shown here is derived from an EMBL/GenBank/DDBJ whole genome shotgun (WGS) entry which is preliminary data.</text>
</comment>
<dbReference type="Proteomes" id="UP000637628">
    <property type="component" value="Unassembled WGS sequence"/>
</dbReference>
<keyword evidence="3" id="KW-1185">Reference proteome</keyword>
<feature type="domain" description="Ricin B lectin" evidence="1">
    <location>
        <begin position="183"/>
        <end position="327"/>
    </location>
</feature>
<dbReference type="EMBL" id="BOML01000096">
    <property type="protein sequence ID" value="GIE07986.1"/>
    <property type="molecule type" value="Genomic_DNA"/>
</dbReference>